<protein>
    <submittedName>
        <fullName evidence="1">Uncharacterized protein</fullName>
    </submittedName>
</protein>
<comment type="caution">
    <text evidence="1">The sequence shown here is derived from an EMBL/GenBank/DDBJ whole genome shotgun (WGS) entry which is preliminary data.</text>
</comment>
<evidence type="ECO:0000313" key="2">
    <source>
        <dbReference type="Proteomes" id="UP001497535"/>
    </source>
</evidence>
<dbReference type="Proteomes" id="UP001497535">
    <property type="component" value="Unassembled WGS sequence"/>
</dbReference>
<dbReference type="EMBL" id="CAVMJV010000015">
    <property type="protein sequence ID" value="CAK5053000.1"/>
    <property type="molecule type" value="Genomic_DNA"/>
</dbReference>
<accession>A0ACB0YLW0</accession>
<proteinExistence type="predicted"/>
<sequence>MNTFDIFNNLIFPQGSFINNVEHNFLKFKRVGICHTTSQICFYEYSYSSFFDPFSVIQVLP</sequence>
<evidence type="ECO:0000313" key="1">
    <source>
        <dbReference type="EMBL" id="CAK5053000.1"/>
    </source>
</evidence>
<keyword evidence="2" id="KW-1185">Reference proteome</keyword>
<name>A0ACB0YLW0_MELEN</name>
<reference evidence="1" key="1">
    <citation type="submission" date="2023-11" db="EMBL/GenBank/DDBJ databases">
        <authorList>
            <person name="Poullet M."/>
        </authorList>
    </citation>
    <scope>NUCLEOTIDE SEQUENCE</scope>
    <source>
        <strain evidence="1">E1834</strain>
    </source>
</reference>
<organism evidence="1 2">
    <name type="scientific">Meloidogyne enterolobii</name>
    <name type="common">Root-knot nematode worm</name>
    <name type="synonym">Meloidogyne mayaguensis</name>
    <dbReference type="NCBI Taxonomy" id="390850"/>
    <lineage>
        <taxon>Eukaryota</taxon>
        <taxon>Metazoa</taxon>
        <taxon>Ecdysozoa</taxon>
        <taxon>Nematoda</taxon>
        <taxon>Chromadorea</taxon>
        <taxon>Rhabditida</taxon>
        <taxon>Tylenchina</taxon>
        <taxon>Tylenchomorpha</taxon>
        <taxon>Tylenchoidea</taxon>
        <taxon>Meloidogynidae</taxon>
        <taxon>Meloidogyninae</taxon>
        <taxon>Meloidogyne</taxon>
    </lineage>
</organism>
<gene>
    <name evidence="1" type="ORF">MENTE1834_LOCUS14007</name>
</gene>